<evidence type="ECO:0000256" key="1">
    <source>
        <dbReference type="ARBA" id="ARBA00022737"/>
    </source>
</evidence>
<dbReference type="SMART" id="SM00028">
    <property type="entry name" value="TPR"/>
    <property type="match status" value="9"/>
</dbReference>
<dbReference type="InterPro" id="IPR019734">
    <property type="entry name" value="TPR_rpt"/>
</dbReference>
<protein>
    <submittedName>
        <fullName evidence="6">Flp pilus assembly protein TadD, contains TPR repeats</fullName>
    </submittedName>
</protein>
<feature type="chain" id="PRO_5010573485" evidence="5">
    <location>
        <begin position="22"/>
        <end position="698"/>
    </location>
</feature>
<sequence length="698" mass="80014">MKKITLPILVFFIHCAFFVQAENLSALKHYERGQEFEAEENWYSASEEFQLVLQKNPSFGEAWFLLAKATYELNDFELCLNYLDSAQKFIKDRTDVLNLRGMCLISLHRLDEAQKIFKEILNKYPNNVESRFGLAEIELYNGSFDSARNFYLDALKRQKTNRKALLSLALLAAETGKDELSENYIQQALKSHPSESEVYYFAAYLKARKGDFAEAEKKARSALQLKTDFYQAYILLSSILYEQKKYDEVIDICDYLIDKDRNTITAWYLKGLSLSRQQNFDSALEILSTALAIEPEDEILRSALELLVDKNLPLEDSRRSAWAQFHILKAREYAKFFKGEQARYEYQRALKIDPNNIIARSEFAAEIYKLGQNELYLEQLSFIKNNEKVDEKTLSDEEKYTYTKTNDTIEALSSLMKYSLSAKWNVEPFYLDKTRWNIGLYYTKQNAALLHPDSQEIAAEMASESFNGIAVTSVNVEKNPVANFGEAFLKARKNSQDYFILMNFEETEREVSLDAAVYNGRNGIKISEFNLFRTGNDRFSSIIRSFRRNVLNLLPSRGKILARSGNEILIDMGKNEGIEKGTVLDVVKKGNIRTCDSKPGVSFDDKFALGQIEIEKSDEEISQGVLTQKSFYDRVNIGDEVLVKKFPEKKGNSQSVTSGVNPSADESGNPYSRTEKLTAEELGLVKTPAFLDLIRKIY</sequence>
<feature type="compositionally biased region" description="Polar residues" evidence="4">
    <location>
        <begin position="652"/>
        <end position="671"/>
    </location>
</feature>
<dbReference type="InterPro" id="IPR038165">
    <property type="entry name" value="FlgT_C_sf"/>
</dbReference>
<feature type="repeat" description="TPR" evidence="3">
    <location>
        <begin position="323"/>
        <end position="356"/>
    </location>
</feature>
<organism evidence="6 7">
    <name type="scientific">Treponema berlinense</name>
    <dbReference type="NCBI Taxonomy" id="225004"/>
    <lineage>
        <taxon>Bacteria</taxon>
        <taxon>Pseudomonadati</taxon>
        <taxon>Spirochaetota</taxon>
        <taxon>Spirochaetia</taxon>
        <taxon>Spirochaetales</taxon>
        <taxon>Treponemataceae</taxon>
        <taxon>Treponema</taxon>
    </lineage>
</organism>
<gene>
    <name evidence="6" type="ORF">SAMN02745152_00282</name>
</gene>
<evidence type="ECO:0000256" key="5">
    <source>
        <dbReference type="SAM" id="SignalP"/>
    </source>
</evidence>
<dbReference type="Proteomes" id="UP000190395">
    <property type="component" value="Unassembled WGS sequence"/>
</dbReference>
<evidence type="ECO:0000313" key="6">
    <source>
        <dbReference type="EMBL" id="SJZ45088.1"/>
    </source>
</evidence>
<dbReference type="InterPro" id="IPR051685">
    <property type="entry name" value="Ycf3/AcsC/BcsC/TPR_MFPF"/>
</dbReference>
<dbReference type="EMBL" id="FUXC01000001">
    <property type="protein sequence ID" value="SJZ45088.1"/>
    <property type="molecule type" value="Genomic_DNA"/>
</dbReference>
<keyword evidence="1" id="KW-0677">Repeat</keyword>
<evidence type="ECO:0000313" key="7">
    <source>
        <dbReference type="Proteomes" id="UP000190395"/>
    </source>
</evidence>
<evidence type="ECO:0000256" key="3">
    <source>
        <dbReference type="PROSITE-ProRule" id="PRU00339"/>
    </source>
</evidence>
<name>A0A1T4KRW8_9SPIR</name>
<keyword evidence="5" id="KW-0732">Signal</keyword>
<feature type="region of interest" description="Disordered" evidence="4">
    <location>
        <begin position="650"/>
        <end position="671"/>
    </location>
</feature>
<feature type="repeat" description="TPR" evidence="3">
    <location>
        <begin position="94"/>
        <end position="127"/>
    </location>
</feature>
<dbReference type="GeneID" id="303366559"/>
<reference evidence="6 7" key="1">
    <citation type="submission" date="2017-02" db="EMBL/GenBank/DDBJ databases">
        <authorList>
            <person name="Peterson S.W."/>
        </authorList>
    </citation>
    <scope>NUCLEOTIDE SEQUENCE [LARGE SCALE GENOMIC DNA]</scope>
    <source>
        <strain evidence="6 7">ATCC BAA-909</strain>
    </source>
</reference>
<dbReference type="AlphaFoldDB" id="A0A1T4KRW8"/>
<keyword evidence="7" id="KW-1185">Reference proteome</keyword>
<keyword evidence="2 3" id="KW-0802">TPR repeat</keyword>
<dbReference type="OrthoDB" id="363271at2"/>
<dbReference type="PANTHER" id="PTHR44943">
    <property type="entry name" value="CELLULOSE SYNTHASE OPERON PROTEIN C"/>
    <property type="match status" value="1"/>
</dbReference>
<feature type="signal peptide" evidence="5">
    <location>
        <begin position="1"/>
        <end position="21"/>
    </location>
</feature>
<dbReference type="InterPro" id="IPR011990">
    <property type="entry name" value="TPR-like_helical_dom_sf"/>
</dbReference>
<evidence type="ECO:0000256" key="2">
    <source>
        <dbReference type="ARBA" id="ARBA00022803"/>
    </source>
</evidence>
<dbReference type="PROSITE" id="PS50005">
    <property type="entry name" value="TPR"/>
    <property type="match status" value="3"/>
</dbReference>
<proteinExistence type="predicted"/>
<feature type="repeat" description="TPR" evidence="3">
    <location>
        <begin position="264"/>
        <end position="297"/>
    </location>
</feature>
<dbReference type="RefSeq" id="WP_078930038.1">
    <property type="nucleotide sequence ID" value="NZ_FUXC01000001.1"/>
</dbReference>
<dbReference type="STRING" id="225004.SAMN02745152_00282"/>
<dbReference type="PANTHER" id="PTHR44943:SF4">
    <property type="entry name" value="TPR REPEAT-CONTAINING PROTEIN MJ0798"/>
    <property type="match status" value="1"/>
</dbReference>
<dbReference type="Pfam" id="PF04733">
    <property type="entry name" value="Coatomer_E"/>
    <property type="match status" value="1"/>
</dbReference>
<dbReference type="Pfam" id="PF12895">
    <property type="entry name" value="ANAPC3"/>
    <property type="match status" value="1"/>
</dbReference>
<dbReference type="Gene3D" id="2.40.10.410">
    <property type="entry name" value="FlgT, C-terminal domain"/>
    <property type="match status" value="1"/>
</dbReference>
<evidence type="ECO:0000256" key="4">
    <source>
        <dbReference type="SAM" id="MobiDB-lite"/>
    </source>
</evidence>
<dbReference type="Gene3D" id="1.25.40.10">
    <property type="entry name" value="Tetratricopeptide repeat domain"/>
    <property type="match status" value="2"/>
</dbReference>
<dbReference type="SUPFAM" id="SSF48452">
    <property type="entry name" value="TPR-like"/>
    <property type="match status" value="1"/>
</dbReference>
<accession>A0A1T4KRW8</accession>